<dbReference type="EMBL" id="JAHMHQ010000018">
    <property type="protein sequence ID" value="KAK1633379.1"/>
    <property type="molecule type" value="Genomic_DNA"/>
</dbReference>
<name>A0AAI9ZK42_9PEZI</name>
<accession>A0AAI9ZK42</accession>
<reference evidence="1" key="1">
    <citation type="submission" date="2021-06" db="EMBL/GenBank/DDBJ databases">
        <title>Comparative genomics, transcriptomics and evolutionary studies reveal genomic signatures of adaptation to plant cell wall in hemibiotrophic fungi.</title>
        <authorList>
            <consortium name="DOE Joint Genome Institute"/>
            <person name="Baroncelli R."/>
            <person name="Diaz J.F."/>
            <person name="Benocci T."/>
            <person name="Peng M."/>
            <person name="Battaglia E."/>
            <person name="Haridas S."/>
            <person name="Andreopoulos W."/>
            <person name="Labutti K."/>
            <person name="Pangilinan J."/>
            <person name="Floch G.L."/>
            <person name="Makela M.R."/>
            <person name="Henrissat B."/>
            <person name="Grigoriev I.V."/>
            <person name="Crouch J.A."/>
            <person name="De Vries R.P."/>
            <person name="Sukno S.A."/>
            <person name="Thon M.R."/>
        </authorList>
    </citation>
    <scope>NUCLEOTIDE SEQUENCE</scope>
    <source>
        <strain evidence="1">CBS 102054</strain>
    </source>
</reference>
<comment type="caution">
    <text evidence="1">The sequence shown here is derived from an EMBL/GenBank/DDBJ whole genome shotgun (WGS) entry which is preliminary data.</text>
</comment>
<evidence type="ECO:0000313" key="1">
    <source>
        <dbReference type="EMBL" id="KAK1633379.1"/>
    </source>
</evidence>
<organism evidence="1 2">
    <name type="scientific">Colletotrichum phormii</name>
    <dbReference type="NCBI Taxonomy" id="359342"/>
    <lineage>
        <taxon>Eukaryota</taxon>
        <taxon>Fungi</taxon>
        <taxon>Dikarya</taxon>
        <taxon>Ascomycota</taxon>
        <taxon>Pezizomycotina</taxon>
        <taxon>Sordariomycetes</taxon>
        <taxon>Hypocreomycetidae</taxon>
        <taxon>Glomerellales</taxon>
        <taxon>Glomerellaceae</taxon>
        <taxon>Colletotrichum</taxon>
        <taxon>Colletotrichum acutatum species complex</taxon>
    </lineage>
</organism>
<dbReference type="RefSeq" id="XP_060441986.1">
    <property type="nucleotide sequence ID" value="XM_060596211.1"/>
</dbReference>
<gene>
    <name evidence="1" type="ORF">BDP81DRAFT_72950</name>
</gene>
<sequence>MGHSHAQGWASGSRVRVLKRALFTFASIRTGSTEAPFGNDGADLWIRPTTANINFRHPDKGEGCVFASLGGSDTVQLSFY</sequence>
<dbReference type="AlphaFoldDB" id="A0AAI9ZK42"/>
<dbReference type="GeneID" id="85481073"/>
<dbReference type="Proteomes" id="UP001243989">
    <property type="component" value="Unassembled WGS sequence"/>
</dbReference>
<protein>
    <submittedName>
        <fullName evidence="1">Uncharacterized protein</fullName>
    </submittedName>
</protein>
<keyword evidence="2" id="KW-1185">Reference proteome</keyword>
<evidence type="ECO:0000313" key="2">
    <source>
        <dbReference type="Proteomes" id="UP001243989"/>
    </source>
</evidence>
<proteinExistence type="predicted"/>